<dbReference type="GO" id="GO:0005829">
    <property type="term" value="C:cytosol"/>
    <property type="evidence" value="ECO:0007669"/>
    <property type="project" value="UniProtKB-SubCell"/>
</dbReference>
<dbReference type="Proteomes" id="UP000011124">
    <property type="component" value="Chromosome"/>
</dbReference>
<dbReference type="STRING" id="546271.Selsp_0327"/>
<gene>
    <name evidence="9" type="primary">fliS</name>
    <name evidence="8" type="ordered locus">Selsp_0327</name>
    <name evidence="9" type="ORF">SELSPUOL_02377</name>
</gene>
<dbReference type="eggNOG" id="COG1516">
    <property type="taxonomic scope" value="Bacteria"/>
</dbReference>
<dbReference type="Proteomes" id="UP000003505">
    <property type="component" value="Unassembled WGS sequence"/>
</dbReference>
<proteinExistence type="inferred from homology"/>
<keyword evidence="9" id="KW-0966">Cell projection</keyword>
<name>C9LY18_SELS3</name>
<keyword evidence="3 6" id="KW-0963">Cytoplasm</keyword>
<reference evidence="8 11" key="2">
    <citation type="submission" date="2011-04" db="EMBL/GenBank/DDBJ databases">
        <title>The complete genome of Selenomonas sputigena DSM 20758.</title>
        <authorList>
            <consortium name="US DOE Joint Genome Institute (JGI-PGF)"/>
            <person name="Lucas S."/>
            <person name="Copeland A."/>
            <person name="Lapidus A."/>
            <person name="Bruce D."/>
            <person name="Goodwin L."/>
            <person name="Pitluck S."/>
            <person name="Peters L."/>
            <person name="Kyrpides N."/>
            <person name="Mavromatis K."/>
            <person name="Ivanova N."/>
            <person name="Ovchinnikova G."/>
            <person name="Teshima H."/>
            <person name="Detter J.C."/>
            <person name="Tapia R."/>
            <person name="Han C."/>
            <person name="Land M."/>
            <person name="Hauser L."/>
            <person name="Markowitz V."/>
            <person name="Cheng J.-F."/>
            <person name="Hugenholtz P."/>
            <person name="Woyke T."/>
            <person name="Wu D."/>
            <person name="Gronow S."/>
            <person name="Wellnitz S."/>
            <person name="Schneider S."/>
            <person name="Klenk H.-P."/>
            <person name="Eisen J.A."/>
        </authorList>
    </citation>
    <scope>NUCLEOTIDE SEQUENCE [LARGE SCALE GENOMIC DNA]</scope>
    <source>
        <strain evidence="8">ATCC 35185</strain>
        <strain evidence="11">ATCC 35185 / DSM 20758 / VPI D19B-28</strain>
    </source>
</reference>
<dbReference type="GO" id="GO:0071973">
    <property type="term" value="P:bacterial-type flagellum-dependent cell motility"/>
    <property type="evidence" value="ECO:0007669"/>
    <property type="project" value="TreeGrafter"/>
</dbReference>
<reference evidence="9 10" key="1">
    <citation type="submission" date="2009-09" db="EMBL/GenBank/DDBJ databases">
        <authorList>
            <person name="Weinstock G."/>
            <person name="Sodergren E."/>
            <person name="Clifton S."/>
            <person name="Fulton L."/>
            <person name="Fulton B."/>
            <person name="Courtney L."/>
            <person name="Fronick C."/>
            <person name="Harrison M."/>
            <person name="Strong C."/>
            <person name="Farmer C."/>
            <person name="Delahaunty K."/>
            <person name="Markovic C."/>
            <person name="Hall O."/>
            <person name="Minx P."/>
            <person name="Tomlinson C."/>
            <person name="Mitreva M."/>
            <person name="Nelson J."/>
            <person name="Hou S."/>
            <person name="Wollam A."/>
            <person name="Pepin K.H."/>
            <person name="Johnson M."/>
            <person name="Bhonagiri V."/>
            <person name="Nash W.E."/>
            <person name="Warren W."/>
            <person name="Chinwalla A."/>
            <person name="Mardis E.R."/>
            <person name="Wilson R.K."/>
        </authorList>
    </citation>
    <scope>NUCLEOTIDE SEQUENCE [LARGE SCALE GENOMIC DNA]</scope>
    <source>
        <strain evidence="9">ATCC 35185</strain>
        <strain evidence="10">ATCC 35185 / DSM 20758 / VPI D19B-28</strain>
    </source>
</reference>
<feature type="region of interest" description="Disordered" evidence="7">
    <location>
        <begin position="121"/>
        <end position="149"/>
    </location>
</feature>
<protein>
    <recommendedName>
        <fullName evidence="6">Flagellar secretion chaperone FliS</fullName>
    </recommendedName>
</protein>
<keyword evidence="4 6" id="KW-1005">Bacterial flagellum biogenesis</keyword>
<dbReference type="PANTHER" id="PTHR34773:SF1">
    <property type="entry name" value="FLAGELLAR SECRETION CHAPERONE FLIS"/>
    <property type="match status" value="1"/>
</dbReference>
<dbReference type="OrthoDB" id="1524959at2"/>
<evidence type="ECO:0000313" key="9">
    <source>
        <dbReference type="EMBL" id="EEX76212.1"/>
    </source>
</evidence>
<dbReference type="InterPro" id="IPR003713">
    <property type="entry name" value="FliS"/>
</dbReference>
<evidence type="ECO:0000256" key="7">
    <source>
        <dbReference type="SAM" id="MobiDB-lite"/>
    </source>
</evidence>
<feature type="compositionally biased region" description="Pro residues" evidence="7">
    <location>
        <begin position="135"/>
        <end position="149"/>
    </location>
</feature>
<evidence type="ECO:0000313" key="10">
    <source>
        <dbReference type="Proteomes" id="UP000003505"/>
    </source>
</evidence>
<dbReference type="PANTHER" id="PTHR34773">
    <property type="entry name" value="FLAGELLAR SECRETION CHAPERONE FLIS"/>
    <property type="match status" value="1"/>
</dbReference>
<evidence type="ECO:0000256" key="6">
    <source>
        <dbReference type="PIRNR" id="PIRNR039090"/>
    </source>
</evidence>
<evidence type="ECO:0000313" key="8">
    <source>
        <dbReference type="EMBL" id="AEB99300.1"/>
    </source>
</evidence>
<dbReference type="EMBL" id="CP002637">
    <property type="protein sequence ID" value="AEB99300.1"/>
    <property type="molecule type" value="Genomic_DNA"/>
</dbReference>
<dbReference type="EMBL" id="ACKP02000050">
    <property type="protein sequence ID" value="EEX76212.1"/>
    <property type="molecule type" value="Genomic_DNA"/>
</dbReference>
<evidence type="ECO:0000256" key="4">
    <source>
        <dbReference type="ARBA" id="ARBA00022795"/>
    </source>
</evidence>
<evidence type="ECO:0000256" key="2">
    <source>
        <dbReference type="ARBA" id="ARBA00008787"/>
    </source>
</evidence>
<evidence type="ECO:0000256" key="5">
    <source>
        <dbReference type="ARBA" id="ARBA00023186"/>
    </source>
</evidence>
<dbReference type="HOGENOM" id="CLU_080373_3_2_9"/>
<keyword evidence="9" id="KW-0282">Flagellum</keyword>
<keyword evidence="9" id="KW-0969">Cilium</keyword>
<dbReference type="Pfam" id="PF02561">
    <property type="entry name" value="FliS"/>
    <property type="match status" value="1"/>
</dbReference>
<dbReference type="RefSeq" id="WP_006193741.1">
    <property type="nucleotide sequence ID" value="NC_015437.1"/>
</dbReference>
<dbReference type="Gene3D" id="1.20.120.340">
    <property type="entry name" value="Flagellar protein FliS"/>
    <property type="match status" value="1"/>
</dbReference>
<dbReference type="PIRSF" id="PIRSF039090">
    <property type="entry name" value="Flis"/>
    <property type="match status" value="1"/>
</dbReference>
<dbReference type="CDD" id="cd16098">
    <property type="entry name" value="FliS"/>
    <property type="match status" value="1"/>
</dbReference>
<evidence type="ECO:0000256" key="3">
    <source>
        <dbReference type="ARBA" id="ARBA00022490"/>
    </source>
</evidence>
<dbReference type="SUPFAM" id="SSF101116">
    <property type="entry name" value="Flagellar export chaperone FliS"/>
    <property type="match status" value="1"/>
</dbReference>
<keyword evidence="11" id="KW-1185">Reference proteome</keyword>
<comment type="subcellular location">
    <subcellularLocation>
        <location evidence="1 6">Cytoplasm</location>
        <location evidence="1 6">Cytosol</location>
    </subcellularLocation>
</comment>
<dbReference type="InterPro" id="IPR036584">
    <property type="entry name" value="FliS_sf"/>
</dbReference>
<dbReference type="KEGG" id="ssg:Selsp_0327"/>
<organism evidence="9 10">
    <name type="scientific">Selenomonas sputigena (strain ATCC 35185 / DSM 20758 / CCUG 44933 / VPI D19B-28)</name>
    <dbReference type="NCBI Taxonomy" id="546271"/>
    <lineage>
        <taxon>Bacteria</taxon>
        <taxon>Bacillati</taxon>
        <taxon>Bacillota</taxon>
        <taxon>Negativicutes</taxon>
        <taxon>Selenomonadales</taxon>
        <taxon>Selenomonadaceae</taxon>
        <taxon>Selenomonas</taxon>
    </lineage>
</organism>
<dbReference type="GO" id="GO:0044780">
    <property type="term" value="P:bacterial-type flagellum assembly"/>
    <property type="evidence" value="ECO:0007669"/>
    <property type="project" value="InterPro"/>
</dbReference>
<evidence type="ECO:0000256" key="1">
    <source>
        <dbReference type="ARBA" id="ARBA00004514"/>
    </source>
</evidence>
<comment type="similarity">
    <text evidence="2 6">Belongs to the FliS family.</text>
</comment>
<sequence>MVNAAAEAYKRQQIMTATPEALTLMLYNGALRFMSEGKEALEKKDYESANNSIIKAEKIITEFRVTLDFNYEISHQLLPLYNYVYDCLVQGNLASDTAKIDEAAGIIRELRDAWAQAMKKARAEKSGESLESAAPPMPEISTTPPPEGA</sequence>
<evidence type="ECO:0000313" key="11">
    <source>
        <dbReference type="Proteomes" id="UP000011124"/>
    </source>
</evidence>
<accession>C9LY18</accession>
<keyword evidence="5" id="KW-0143">Chaperone</keyword>
<dbReference type="NCBIfam" id="TIGR00208">
    <property type="entry name" value="fliS"/>
    <property type="match status" value="1"/>
</dbReference>
<dbReference type="AlphaFoldDB" id="C9LY18"/>